<sequence>MSKKTVLTLDVLLNSNADVIGAIKNADFIDSEGKKVVFANNDLLAEPGFYFLVDSKEQAVARFYVGRQRSKIGFRAVLSHIRTKRSTLLAPLANDNKTYDVLFIPIGKMKLLTTAYGKGSLKTFFTREHSDDFQNIEELNRMLNDHFEFALQKY</sequence>
<keyword evidence="5" id="KW-1248">Inhibition of host DNA replication by virus</keyword>
<evidence type="ECO:0000256" key="5">
    <source>
        <dbReference type="ARBA" id="ARBA00023019"/>
    </source>
</evidence>
<accession>A0A2U7NJH9</accession>
<dbReference type="Proteomes" id="UP000247773">
    <property type="component" value="Genome"/>
</dbReference>
<proteinExistence type="predicted"/>
<evidence type="ECO:0000313" key="7">
    <source>
        <dbReference type="EMBL" id="ASD52044.1"/>
    </source>
</evidence>
<organism evidence="7 8">
    <name type="scientific">Pseudomonas phage PspYZU05</name>
    <dbReference type="NCBI Taxonomy" id="1983556"/>
    <lineage>
        <taxon>Viruses</taxon>
        <taxon>Duplodnaviria</taxon>
        <taxon>Heunggongvirae</taxon>
        <taxon>Uroviricota</taxon>
        <taxon>Caudoviricetes</taxon>
        <taxon>Pantevenvirales</taxon>
        <taxon>Straboviridae</taxon>
        <taxon>Jiangsuvirus</taxon>
        <taxon>Jiangsuvirus pspyzu05</taxon>
    </lineage>
</organism>
<protein>
    <recommendedName>
        <fullName evidence="2">Nucleoid disruption protein</fullName>
    </recommendedName>
</protein>
<keyword evidence="8" id="KW-1185">Reference proteome</keyword>
<dbReference type="GO" id="GO:0003677">
    <property type="term" value="F:DNA binding"/>
    <property type="evidence" value="ECO:0007669"/>
    <property type="project" value="UniProtKB-KW"/>
</dbReference>
<keyword evidence="3" id="KW-1121">Modulation of host cell cycle by virus</keyword>
<dbReference type="EMBL" id="KY971610">
    <property type="protein sequence ID" value="ASD52044.1"/>
    <property type="molecule type" value="Genomic_DNA"/>
</dbReference>
<evidence type="ECO:0000313" key="8">
    <source>
        <dbReference type="Proteomes" id="UP000247773"/>
    </source>
</evidence>
<dbReference type="GO" id="GO:0044071">
    <property type="term" value="P:symbiont-mediated perturbation of host cell cycle progression"/>
    <property type="evidence" value="ECO:0007669"/>
    <property type="project" value="UniProtKB-KW"/>
</dbReference>
<dbReference type="GO" id="GO:0098673">
    <property type="term" value="P:symbiont-mediated suppression of host DNA replication"/>
    <property type="evidence" value="ECO:0007669"/>
    <property type="project" value="UniProtKB-KW"/>
</dbReference>
<dbReference type="InterPro" id="IPR009514">
    <property type="entry name" value="Phage_Ndd"/>
</dbReference>
<evidence type="ECO:0000256" key="6">
    <source>
        <dbReference type="ARBA" id="ARBA00023125"/>
    </source>
</evidence>
<reference evidence="7 8" key="1">
    <citation type="submission" date="2017-04" db="EMBL/GenBank/DDBJ databases">
        <title>Isolation of lytic bacteriophages infecting Pseudomonas strains for biocontrol of fish and shrimp spoilage during chilled storage.</title>
        <authorList>
            <person name="Yang Z."/>
            <person name="Tao X."/>
            <person name="Gao L."/>
            <person name="Rao S."/>
        </authorList>
    </citation>
    <scope>NUCLEOTIDE SEQUENCE [LARGE SCALE GENOMIC DNA]</scope>
</reference>
<evidence type="ECO:0000256" key="4">
    <source>
        <dbReference type="ARBA" id="ARBA00022581"/>
    </source>
</evidence>
<evidence type="ECO:0000256" key="2">
    <source>
        <dbReference type="ARBA" id="ARBA00015643"/>
    </source>
</evidence>
<dbReference type="Pfam" id="PF06591">
    <property type="entry name" value="Phage_T4_Ndd"/>
    <property type="match status" value="1"/>
</dbReference>
<keyword evidence="6" id="KW-0238">DNA-binding</keyword>
<comment type="function">
    <text evidence="1">Disorganizes the host nucleoid and inhibits replication, but without host DNA cleavage or degradation. Only the architecture of the nucleoid is affected. May act on the host chromosomal sequences that determine the structure of the nucleoid. Binds to dsDNA but not to ssDNA.</text>
</comment>
<keyword evidence="4" id="KW-0945">Host-virus interaction</keyword>
<evidence type="ECO:0000256" key="3">
    <source>
        <dbReference type="ARBA" id="ARBA00022504"/>
    </source>
</evidence>
<evidence type="ECO:0000256" key="1">
    <source>
        <dbReference type="ARBA" id="ARBA00003241"/>
    </source>
</evidence>
<gene>
    <name evidence="7" type="ORF">PspYZU05_92</name>
</gene>
<name>A0A2U7NJH9_9CAUD</name>